<keyword evidence="1" id="KW-1133">Transmembrane helix</keyword>
<name>A0A2K8MKF2_9SPHN</name>
<evidence type="ECO:0000313" key="3">
    <source>
        <dbReference type="Proteomes" id="UP000229081"/>
    </source>
</evidence>
<evidence type="ECO:0000313" key="2">
    <source>
        <dbReference type="EMBL" id="ATY32229.1"/>
    </source>
</evidence>
<reference evidence="2 3" key="1">
    <citation type="submission" date="2017-11" db="EMBL/GenBank/DDBJ databases">
        <title>Complete genome sequence of Sphingomonas sp. Strain Cra20, a psychrotolerant potential plant growth promoting rhizobacteria.</title>
        <authorList>
            <person name="Luo Y."/>
        </authorList>
    </citation>
    <scope>NUCLEOTIDE SEQUENCE [LARGE SCALE GENOMIC DNA]</scope>
    <source>
        <strain evidence="2 3">Cra20</strain>
    </source>
</reference>
<protein>
    <submittedName>
        <fullName evidence="2">Uncharacterized protein</fullName>
    </submittedName>
</protein>
<accession>A0A2K8MKF2</accession>
<keyword evidence="3" id="KW-1185">Reference proteome</keyword>
<keyword evidence="1" id="KW-0812">Transmembrane</keyword>
<gene>
    <name evidence="2" type="ORF">CVN68_09770</name>
</gene>
<proteinExistence type="predicted"/>
<sequence length="141" mass="15967">MIHPAIFILLFLFAFPFFWIAVIGFIARQGWREIAAAYPATSDAPPSARRVRFGSLSIGGKLMSPNYGSSIDGWFAQSGFWLRPFLPFRPFHPMIFIPWARVESVEQERKMLSKAVRVRLAGNMPDLLLLGSLGRAALERR</sequence>
<keyword evidence="1" id="KW-0472">Membrane</keyword>
<dbReference type="EMBL" id="CP024923">
    <property type="protein sequence ID" value="ATY32229.1"/>
    <property type="molecule type" value="Genomic_DNA"/>
</dbReference>
<dbReference type="OrthoDB" id="7572877at2"/>
<organism evidence="2 3">
    <name type="scientific">Sphingomonas psychrotolerans</name>
    <dbReference type="NCBI Taxonomy" id="1327635"/>
    <lineage>
        <taxon>Bacteria</taxon>
        <taxon>Pseudomonadati</taxon>
        <taxon>Pseudomonadota</taxon>
        <taxon>Alphaproteobacteria</taxon>
        <taxon>Sphingomonadales</taxon>
        <taxon>Sphingomonadaceae</taxon>
        <taxon>Sphingomonas</taxon>
    </lineage>
</organism>
<dbReference type="RefSeq" id="WP_100282038.1">
    <property type="nucleotide sequence ID" value="NZ_CP024923.1"/>
</dbReference>
<dbReference type="AlphaFoldDB" id="A0A2K8MKF2"/>
<evidence type="ECO:0000256" key="1">
    <source>
        <dbReference type="SAM" id="Phobius"/>
    </source>
</evidence>
<dbReference type="Proteomes" id="UP000229081">
    <property type="component" value="Chromosome"/>
</dbReference>
<feature type="transmembrane region" description="Helical" evidence="1">
    <location>
        <begin position="6"/>
        <end position="27"/>
    </location>
</feature>
<dbReference type="KEGG" id="sphc:CVN68_09770"/>